<dbReference type="InterPro" id="IPR025996">
    <property type="entry name" value="MT1864/Rv1816-like_C"/>
</dbReference>
<organism evidence="6 7">
    <name type="scientific">Amycolatopsis rhizosphaerae</name>
    <dbReference type="NCBI Taxonomy" id="2053003"/>
    <lineage>
        <taxon>Bacteria</taxon>
        <taxon>Bacillati</taxon>
        <taxon>Actinomycetota</taxon>
        <taxon>Actinomycetes</taxon>
        <taxon>Pseudonocardiales</taxon>
        <taxon>Pseudonocardiaceae</taxon>
        <taxon>Amycolatopsis</taxon>
    </lineage>
</organism>
<evidence type="ECO:0000313" key="7">
    <source>
        <dbReference type="Proteomes" id="UP000320011"/>
    </source>
</evidence>
<keyword evidence="7" id="KW-1185">Reference proteome</keyword>
<feature type="domain" description="HTH tetR-type" evidence="5">
    <location>
        <begin position="13"/>
        <end position="73"/>
    </location>
</feature>
<dbReference type="GO" id="GO:0000976">
    <property type="term" value="F:transcription cis-regulatory region binding"/>
    <property type="evidence" value="ECO:0007669"/>
    <property type="project" value="TreeGrafter"/>
</dbReference>
<dbReference type="OrthoDB" id="8222629at2"/>
<dbReference type="InterPro" id="IPR050109">
    <property type="entry name" value="HTH-type_TetR-like_transc_reg"/>
</dbReference>
<dbReference type="Pfam" id="PF13305">
    <property type="entry name" value="TetR_C_33"/>
    <property type="match status" value="1"/>
</dbReference>
<dbReference type="AlphaFoldDB" id="A0A558CYF1"/>
<dbReference type="Pfam" id="PF00440">
    <property type="entry name" value="TetR_N"/>
    <property type="match status" value="1"/>
</dbReference>
<dbReference type="PANTHER" id="PTHR30055:SF209">
    <property type="entry name" value="POSSIBLE TRANSCRIPTIONAL REGULATORY PROTEIN (PROBABLY TETR-FAMILY)"/>
    <property type="match status" value="1"/>
</dbReference>
<dbReference type="InterPro" id="IPR009057">
    <property type="entry name" value="Homeodomain-like_sf"/>
</dbReference>
<keyword evidence="1" id="KW-0805">Transcription regulation</keyword>
<evidence type="ECO:0000256" key="2">
    <source>
        <dbReference type="ARBA" id="ARBA00023125"/>
    </source>
</evidence>
<dbReference type="RefSeq" id="WP_144587289.1">
    <property type="nucleotide sequence ID" value="NZ_VJWX01000082.1"/>
</dbReference>
<evidence type="ECO:0000313" key="6">
    <source>
        <dbReference type="EMBL" id="TVT53802.1"/>
    </source>
</evidence>
<evidence type="ECO:0000256" key="4">
    <source>
        <dbReference type="PROSITE-ProRule" id="PRU00335"/>
    </source>
</evidence>
<dbReference type="EMBL" id="VJWX01000082">
    <property type="protein sequence ID" value="TVT53802.1"/>
    <property type="molecule type" value="Genomic_DNA"/>
</dbReference>
<dbReference type="Gene3D" id="1.10.357.10">
    <property type="entry name" value="Tetracycline Repressor, domain 2"/>
    <property type="match status" value="1"/>
</dbReference>
<name>A0A558CYF1_9PSEU</name>
<protein>
    <submittedName>
        <fullName evidence="6">TetR/AcrR family transcriptional regulator</fullName>
    </submittedName>
</protein>
<keyword evidence="3" id="KW-0804">Transcription</keyword>
<gene>
    <name evidence="6" type="ORF">FNH05_11210</name>
</gene>
<dbReference type="Proteomes" id="UP000320011">
    <property type="component" value="Unassembled WGS sequence"/>
</dbReference>
<reference evidence="6 7" key="1">
    <citation type="submission" date="2019-07" db="EMBL/GenBank/DDBJ databases">
        <authorList>
            <person name="Duangmal K."/>
            <person name="Teo W.F.A."/>
        </authorList>
    </citation>
    <scope>NUCLEOTIDE SEQUENCE [LARGE SCALE GENOMIC DNA]</scope>
    <source>
        <strain evidence="6 7">TBRC 6029</strain>
    </source>
</reference>
<dbReference type="SUPFAM" id="SSF48498">
    <property type="entry name" value="Tetracyclin repressor-like, C-terminal domain"/>
    <property type="match status" value="1"/>
</dbReference>
<keyword evidence="2 4" id="KW-0238">DNA-binding</keyword>
<sequence>MATRHGDIRPTELHSRERLLQAALTVLLEQGVAGLTVRGLAEAAGSSAIGVYTRFGGRTGVLDALFERTFELLRDELSKLPPPSGDPLADLLAFGAAYRAFALESPARYAFMFERAVPGYEPDKDLRFQARCASYDLLARRVRPAVPPGTAARGAYLVWTTMHGLISLELTHRARTPPPGWFLQPGDGSYDRIFRDGITAILAGLRA</sequence>
<evidence type="ECO:0000256" key="3">
    <source>
        <dbReference type="ARBA" id="ARBA00023163"/>
    </source>
</evidence>
<accession>A0A558CYF1</accession>
<dbReference type="GO" id="GO:0003700">
    <property type="term" value="F:DNA-binding transcription factor activity"/>
    <property type="evidence" value="ECO:0007669"/>
    <property type="project" value="TreeGrafter"/>
</dbReference>
<reference evidence="6 7" key="2">
    <citation type="submission" date="2019-08" db="EMBL/GenBank/DDBJ databases">
        <title>Amycolatopsis acidicola sp. nov., isolated from peat swamp forest soil.</title>
        <authorList>
            <person name="Srisuk N."/>
        </authorList>
    </citation>
    <scope>NUCLEOTIDE SEQUENCE [LARGE SCALE GENOMIC DNA]</scope>
    <source>
        <strain evidence="6 7">TBRC 6029</strain>
    </source>
</reference>
<evidence type="ECO:0000259" key="5">
    <source>
        <dbReference type="PROSITE" id="PS50977"/>
    </source>
</evidence>
<comment type="caution">
    <text evidence="6">The sequence shown here is derived from an EMBL/GenBank/DDBJ whole genome shotgun (WGS) entry which is preliminary data.</text>
</comment>
<proteinExistence type="predicted"/>
<feature type="DNA-binding region" description="H-T-H motif" evidence="4">
    <location>
        <begin position="36"/>
        <end position="55"/>
    </location>
</feature>
<dbReference type="SUPFAM" id="SSF46689">
    <property type="entry name" value="Homeodomain-like"/>
    <property type="match status" value="1"/>
</dbReference>
<dbReference type="InterPro" id="IPR036271">
    <property type="entry name" value="Tet_transcr_reg_TetR-rel_C_sf"/>
</dbReference>
<evidence type="ECO:0000256" key="1">
    <source>
        <dbReference type="ARBA" id="ARBA00023015"/>
    </source>
</evidence>
<dbReference type="PANTHER" id="PTHR30055">
    <property type="entry name" value="HTH-TYPE TRANSCRIPTIONAL REGULATOR RUTR"/>
    <property type="match status" value="1"/>
</dbReference>
<dbReference type="PROSITE" id="PS50977">
    <property type="entry name" value="HTH_TETR_2"/>
    <property type="match status" value="1"/>
</dbReference>
<dbReference type="InterPro" id="IPR001647">
    <property type="entry name" value="HTH_TetR"/>
</dbReference>